<feature type="signal peptide" evidence="2">
    <location>
        <begin position="1"/>
        <end position="21"/>
    </location>
</feature>
<feature type="chain" id="PRO_5045677819" description="Lipoprotein" evidence="2">
    <location>
        <begin position="22"/>
        <end position="201"/>
    </location>
</feature>
<feature type="compositionally biased region" description="Polar residues" evidence="1">
    <location>
        <begin position="35"/>
        <end position="47"/>
    </location>
</feature>
<evidence type="ECO:0000256" key="1">
    <source>
        <dbReference type="SAM" id="MobiDB-lite"/>
    </source>
</evidence>
<dbReference type="PROSITE" id="PS51257">
    <property type="entry name" value="PROKAR_LIPOPROTEIN"/>
    <property type="match status" value="1"/>
</dbReference>
<comment type="caution">
    <text evidence="3">The sequence shown here is derived from an EMBL/GenBank/DDBJ whole genome shotgun (WGS) entry which is preliminary data.</text>
</comment>
<keyword evidence="2" id="KW-0732">Signal</keyword>
<keyword evidence="4" id="KW-1185">Reference proteome</keyword>
<feature type="region of interest" description="Disordered" evidence="1">
    <location>
        <begin position="19"/>
        <end position="90"/>
    </location>
</feature>
<name>A0ABS3XDX4_9ACTN</name>
<evidence type="ECO:0000313" key="3">
    <source>
        <dbReference type="EMBL" id="MBO8193570.1"/>
    </source>
</evidence>
<organism evidence="3 4">
    <name type="scientific">Streptomyces oryzae</name>
    <dbReference type="NCBI Taxonomy" id="1434886"/>
    <lineage>
        <taxon>Bacteria</taxon>
        <taxon>Bacillati</taxon>
        <taxon>Actinomycetota</taxon>
        <taxon>Actinomycetes</taxon>
        <taxon>Kitasatosporales</taxon>
        <taxon>Streptomycetaceae</taxon>
        <taxon>Streptomyces</taxon>
    </lineage>
</organism>
<evidence type="ECO:0000313" key="4">
    <source>
        <dbReference type="Proteomes" id="UP001519064"/>
    </source>
</evidence>
<accession>A0ABS3XDX4</accession>
<evidence type="ECO:0008006" key="5">
    <source>
        <dbReference type="Google" id="ProtNLM"/>
    </source>
</evidence>
<proteinExistence type="predicted"/>
<protein>
    <recommendedName>
        <fullName evidence="5">Lipoprotein</fullName>
    </recommendedName>
</protein>
<evidence type="ECO:0000256" key="2">
    <source>
        <dbReference type="SAM" id="SignalP"/>
    </source>
</evidence>
<dbReference type="EMBL" id="JADKMA010000087">
    <property type="protein sequence ID" value="MBO8193570.1"/>
    <property type="molecule type" value="Genomic_DNA"/>
</dbReference>
<reference evidence="3 4" key="1">
    <citation type="submission" date="2020-11" db="EMBL/GenBank/DDBJ databases">
        <title>Streptomyces spirodelae sp. nov., isolated from duckweed.</title>
        <authorList>
            <person name="Saimee Y."/>
            <person name="Duangmal K."/>
        </authorList>
    </citation>
    <scope>NUCLEOTIDE SEQUENCE [LARGE SCALE GENOMIC DNA]</scope>
    <source>
        <strain evidence="3 4">S16-07</strain>
    </source>
</reference>
<dbReference type="Proteomes" id="UP001519064">
    <property type="component" value="Unassembled WGS sequence"/>
</dbReference>
<gene>
    <name evidence="3" type="ORF">ITI46_18165</name>
</gene>
<dbReference type="RefSeq" id="WP_209240688.1">
    <property type="nucleotide sequence ID" value="NZ_JADKMA010000087.1"/>
</dbReference>
<sequence>MRITTGAVATILAVLALGACSGGEDNKPDPEPPARTSTEPSANSSSPAVKIQYENAPLTLGGGTEDKPFGSRCHPNSAALDGSSPEILKGGFAVESEPDLTVEPCGRSSEEPEVLFSTDAGHLAFRATDQQDGAGCNAAMNSPDAPQLKDPIPFSELRAGQKFCNTHPYDQKERVELLRVRAISPKERTVTFSVSAWEETD</sequence>